<dbReference type="Proteomes" id="UP001501523">
    <property type="component" value="Unassembled WGS sequence"/>
</dbReference>
<dbReference type="InterPro" id="IPR040170">
    <property type="entry name" value="Cytosol_ACT"/>
</dbReference>
<proteinExistence type="inferred from homology"/>
<evidence type="ECO:0000256" key="3">
    <source>
        <dbReference type="PROSITE-ProRule" id="PRU01106"/>
    </source>
</evidence>
<sequence length="132" mass="14030">MRSDGACEGEARFVEIVFPHHCNHLGTLFGGQALAWMDKAAFLVASRFAGRTVVTARSDRIDFKQAVKLGEIVELVASVVGVGRSSMTVRVQMLSEAKPGAAQKLATSGEFVMVAVDEAGRAVPVARALDRA</sequence>
<dbReference type="PANTHER" id="PTHR11049">
    <property type="entry name" value="ACYL COENZYME A THIOESTER HYDROLASE"/>
    <property type="match status" value="1"/>
</dbReference>
<dbReference type="Pfam" id="PF03061">
    <property type="entry name" value="4HBT"/>
    <property type="match status" value="1"/>
</dbReference>
<evidence type="ECO:0000259" key="4">
    <source>
        <dbReference type="PROSITE" id="PS51770"/>
    </source>
</evidence>
<gene>
    <name evidence="5" type="ORF">GCM10009105_29390</name>
</gene>
<dbReference type="InterPro" id="IPR006683">
    <property type="entry name" value="Thioestr_dom"/>
</dbReference>
<evidence type="ECO:0000313" key="5">
    <source>
        <dbReference type="EMBL" id="GAA0720205.1"/>
    </source>
</evidence>
<dbReference type="PANTHER" id="PTHR11049:SF24">
    <property type="entry name" value="CYTOSOLIC ACYL COENZYME A THIOESTER HYDROLASE"/>
    <property type="match status" value="1"/>
</dbReference>
<evidence type="ECO:0000313" key="6">
    <source>
        <dbReference type="Proteomes" id="UP001501523"/>
    </source>
</evidence>
<dbReference type="Gene3D" id="3.10.129.10">
    <property type="entry name" value="Hotdog Thioesterase"/>
    <property type="match status" value="1"/>
</dbReference>
<dbReference type="InterPro" id="IPR029069">
    <property type="entry name" value="HotDog_dom_sf"/>
</dbReference>
<feature type="domain" description="HotDog ACOT-type" evidence="4">
    <location>
        <begin position="7"/>
        <end position="119"/>
    </location>
</feature>
<accession>A0ABP3U1H6</accession>
<dbReference type="SUPFAM" id="SSF54637">
    <property type="entry name" value="Thioesterase/thiol ester dehydrase-isomerase"/>
    <property type="match status" value="1"/>
</dbReference>
<dbReference type="CDD" id="cd03442">
    <property type="entry name" value="BFIT_BACH"/>
    <property type="match status" value="1"/>
</dbReference>
<name>A0ABP3U1H6_9GAMM</name>
<keyword evidence="6" id="KW-1185">Reference proteome</keyword>
<protein>
    <submittedName>
        <fullName evidence="5">Acyl-CoA thioesterase</fullName>
    </submittedName>
</protein>
<evidence type="ECO:0000256" key="1">
    <source>
        <dbReference type="ARBA" id="ARBA00010458"/>
    </source>
</evidence>
<keyword evidence="2 3" id="KW-0378">Hydrolase</keyword>
<comment type="caution">
    <text evidence="5">The sequence shown here is derived from an EMBL/GenBank/DDBJ whole genome shotgun (WGS) entry which is preliminary data.</text>
</comment>
<reference evidence="6" key="1">
    <citation type="journal article" date="2019" name="Int. J. Syst. Evol. Microbiol.">
        <title>The Global Catalogue of Microorganisms (GCM) 10K type strain sequencing project: providing services to taxonomists for standard genome sequencing and annotation.</title>
        <authorList>
            <consortium name="The Broad Institute Genomics Platform"/>
            <consortium name="The Broad Institute Genome Sequencing Center for Infectious Disease"/>
            <person name="Wu L."/>
            <person name="Ma J."/>
        </authorList>
    </citation>
    <scope>NUCLEOTIDE SEQUENCE [LARGE SCALE GENOMIC DNA]</scope>
    <source>
        <strain evidence="6">JCM 15421</strain>
    </source>
</reference>
<dbReference type="InterPro" id="IPR033120">
    <property type="entry name" value="HOTDOG_ACOT"/>
</dbReference>
<comment type="similarity">
    <text evidence="1">Belongs to the acyl coenzyme A hydrolase family.</text>
</comment>
<evidence type="ECO:0000256" key="2">
    <source>
        <dbReference type="ARBA" id="ARBA00022801"/>
    </source>
</evidence>
<dbReference type="PROSITE" id="PS51770">
    <property type="entry name" value="HOTDOG_ACOT"/>
    <property type="match status" value="1"/>
</dbReference>
<dbReference type="EMBL" id="BAAAEU010000024">
    <property type="protein sequence ID" value="GAA0720205.1"/>
    <property type="molecule type" value="Genomic_DNA"/>
</dbReference>
<organism evidence="5 6">
    <name type="scientific">Dokdonella soli</name>
    <dbReference type="NCBI Taxonomy" id="529810"/>
    <lineage>
        <taxon>Bacteria</taxon>
        <taxon>Pseudomonadati</taxon>
        <taxon>Pseudomonadota</taxon>
        <taxon>Gammaproteobacteria</taxon>
        <taxon>Lysobacterales</taxon>
        <taxon>Rhodanobacteraceae</taxon>
        <taxon>Dokdonella</taxon>
    </lineage>
</organism>